<keyword evidence="8 10" id="KW-0472">Membrane</keyword>
<dbReference type="HAMAP" id="MF_02203">
    <property type="entry name" value="TolR"/>
    <property type="match status" value="1"/>
</dbReference>
<evidence type="ECO:0000256" key="5">
    <source>
        <dbReference type="ARBA" id="ARBA00022618"/>
    </source>
</evidence>
<organism evidence="11 12">
    <name type="scientific">OM182 bacterium</name>
    <dbReference type="NCBI Taxonomy" id="2510334"/>
    <lineage>
        <taxon>Bacteria</taxon>
        <taxon>Pseudomonadati</taxon>
        <taxon>Pseudomonadota</taxon>
        <taxon>Gammaproteobacteria</taxon>
        <taxon>OMG group</taxon>
        <taxon>OM182 clade</taxon>
    </lineage>
</organism>
<feature type="transmembrane region" description="Helical" evidence="10">
    <location>
        <begin position="20"/>
        <end position="38"/>
    </location>
</feature>
<dbReference type="Pfam" id="PF02472">
    <property type="entry name" value="ExbD"/>
    <property type="match status" value="1"/>
</dbReference>
<evidence type="ECO:0000313" key="11">
    <source>
        <dbReference type="EMBL" id="RZO74129.1"/>
    </source>
</evidence>
<dbReference type="PANTHER" id="PTHR30558:SF7">
    <property type="entry name" value="TOL-PAL SYSTEM PROTEIN TOLR"/>
    <property type="match status" value="1"/>
</dbReference>
<evidence type="ECO:0000256" key="6">
    <source>
        <dbReference type="ARBA" id="ARBA00022692"/>
    </source>
</evidence>
<comment type="caution">
    <text evidence="11">The sequence shown here is derived from an EMBL/GenBank/DDBJ whole genome shotgun (WGS) entry which is preliminary data.</text>
</comment>
<gene>
    <name evidence="10" type="primary">tolR</name>
    <name evidence="11" type="ORF">EVA69_06245</name>
</gene>
<keyword evidence="9 10" id="KW-0131">Cell cycle</keyword>
<protein>
    <recommendedName>
        <fullName evidence="10">Tol-Pal system protein TolR</fullName>
    </recommendedName>
</protein>
<dbReference type="InterPro" id="IPR014168">
    <property type="entry name" value="Tol-Pal_TolR"/>
</dbReference>
<dbReference type="Gene3D" id="3.30.420.270">
    <property type="match status" value="1"/>
</dbReference>
<evidence type="ECO:0000256" key="1">
    <source>
        <dbReference type="ARBA" id="ARBA00004162"/>
    </source>
</evidence>
<evidence type="ECO:0000256" key="7">
    <source>
        <dbReference type="ARBA" id="ARBA00022989"/>
    </source>
</evidence>
<comment type="subcellular location">
    <subcellularLocation>
        <location evidence="10">Cell inner membrane</location>
        <topology evidence="10">Single-pass membrane protein</topology>
    </subcellularLocation>
    <subcellularLocation>
        <location evidence="1">Cell membrane</location>
        <topology evidence="1">Single-pass membrane protein</topology>
    </subcellularLocation>
</comment>
<accession>A0A520RV44</accession>
<evidence type="ECO:0000256" key="3">
    <source>
        <dbReference type="ARBA" id="ARBA00022475"/>
    </source>
</evidence>
<evidence type="ECO:0000256" key="9">
    <source>
        <dbReference type="ARBA" id="ARBA00023306"/>
    </source>
</evidence>
<dbReference type="GO" id="GO:0015031">
    <property type="term" value="P:protein transport"/>
    <property type="evidence" value="ECO:0007669"/>
    <property type="project" value="InterPro"/>
</dbReference>
<dbReference type="GO" id="GO:0005886">
    <property type="term" value="C:plasma membrane"/>
    <property type="evidence" value="ECO:0007669"/>
    <property type="project" value="UniProtKB-SubCell"/>
</dbReference>
<dbReference type="GO" id="GO:0022857">
    <property type="term" value="F:transmembrane transporter activity"/>
    <property type="evidence" value="ECO:0007669"/>
    <property type="project" value="InterPro"/>
</dbReference>
<sequence length="146" mass="15959">MEIMVRKKRKPMAEINVVPYIDVMLVLLIVFMVTAPMLNQGIDVDLPQASNEPLDIDENLETLVVSITATGEYFLSIGATGDERESVSLETVGEQVSRILNANPEIQVLVEGDTEADWGAMITLITTLNQAGVTNPNFITQPVDSI</sequence>
<name>A0A520RV44_9GAMM</name>
<evidence type="ECO:0000256" key="4">
    <source>
        <dbReference type="ARBA" id="ARBA00022519"/>
    </source>
</evidence>
<keyword evidence="5 10" id="KW-0132">Cell division</keyword>
<dbReference type="InterPro" id="IPR003400">
    <property type="entry name" value="ExbD"/>
</dbReference>
<comment type="similarity">
    <text evidence="2 10">Belongs to the ExbD/TolR family.</text>
</comment>
<dbReference type="Proteomes" id="UP000320404">
    <property type="component" value="Unassembled WGS sequence"/>
</dbReference>
<dbReference type="PANTHER" id="PTHR30558">
    <property type="entry name" value="EXBD MEMBRANE COMPONENT OF PMF-DRIVEN MACROMOLECULE IMPORT SYSTEM"/>
    <property type="match status" value="1"/>
</dbReference>
<keyword evidence="6 10" id="KW-0812">Transmembrane</keyword>
<reference evidence="11 12" key="1">
    <citation type="submission" date="2019-02" db="EMBL/GenBank/DDBJ databases">
        <title>Prokaryotic population dynamics and viral predation in marine succession experiment using metagenomics: the confinement effect.</title>
        <authorList>
            <person name="Haro-Moreno J.M."/>
            <person name="Rodriguez-Valera F."/>
            <person name="Lopez-Perez M."/>
        </authorList>
    </citation>
    <scope>NUCLEOTIDE SEQUENCE [LARGE SCALE GENOMIC DNA]</scope>
    <source>
        <strain evidence="11">MED-G158</strain>
    </source>
</reference>
<evidence type="ECO:0000313" key="12">
    <source>
        <dbReference type="Proteomes" id="UP000320404"/>
    </source>
</evidence>
<dbReference type="AlphaFoldDB" id="A0A520RV44"/>
<keyword evidence="4 10" id="KW-0997">Cell inner membrane</keyword>
<comment type="subunit">
    <text evidence="10">The Tol-Pal system is composed of five core proteins: the inner membrane proteins TolA, TolQ and TolR, the periplasmic protein TolB and the outer membrane protein Pal. They form a network linking the inner and outer membranes and the peptidoglycan layer.</text>
</comment>
<evidence type="ECO:0000256" key="2">
    <source>
        <dbReference type="ARBA" id="ARBA00005811"/>
    </source>
</evidence>
<keyword evidence="7 10" id="KW-1133">Transmembrane helix</keyword>
<dbReference type="GO" id="GO:0051301">
    <property type="term" value="P:cell division"/>
    <property type="evidence" value="ECO:0007669"/>
    <property type="project" value="UniProtKB-UniRule"/>
</dbReference>
<proteinExistence type="inferred from homology"/>
<keyword evidence="3 10" id="KW-1003">Cell membrane</keyword>
<evidence type="ECO:0000256" key="8">
    <source>
        <dbReference type="ARBA" id="ARBA00023136"/>
    </source>
</evidence>
<dbReference type="EMBL" id="SHAH01000110">
    <property type="protein sequence ID" value="RZO74129.1"/>
    <property type="molecule type" value="Genomic_DNA"/>
</dbReference>
<evidence type="ECO:0000256" key="10">
    <source>
        <dbReference type="HAMAP-Rule" id="MF_02203"/>
    </source>
</evidence>
<comment type="function">
    <text evidence="10">Part of the Tol-Pal system, which plays a role in outer membrane invagination during cell division and is important for maintaining outer membrane integrity.</text>
</comment>